<feature type="compositionally biased region" description="Basic residues" evidence="1">
    <location>
        <begin position="162"/>
        <end position="171"/>
    </location>
</feature>
<reference evidence="2" key="1">
    <citation type="submission" date="2022-07" db="EMBL/GenBank/DDBJ databases">
        <title>Fungi with potential for degradation of polypropylene.</title>
        <authorList>
            <person name="Gostincar C."/>
        </authorList>
    </citation>
    <scope>NUCLEOTIDE SEQUENCE</scope>
    <source>
        <strain evidence="2">EXF-13308</strain>
    </source>
</reference>
<protein>
    <submittedName>
        <fullName evidence="2">Uncharacterized protein</fullName>
    </submittedName>
</protein>
<dbReference type="Proteomes" id="UP001174694">
    <property type="component" value="Unassembled WGS sequence"/>
</dbReference>
<evidence type="ECO:0000313" key="2">
    <source>
        <dbReference type="EMBL" id="KAJ9157428.1"/>
    </source>
</evidence>
<feature type="region of interest" description="Disordered" evidence="1">
    <location>
        <begin position="1"/>
        <end position="57"/>
    </location>
</feature>
<sequence length="237" mass="25583">MMTPNNNDNYRRPVGDRPSTFAKMDGFSEDRKPQLNEVNMPSSQLADTSNGPTADADTDWVFVPERVNSEQHGLDYQRHTLSTDDTTRSVSDDTGGRCPAAPLGEGIWRPGLGPALALGDPGRLSAYTRDLALADLVSGSQEVCPWDVRSWVDAAAPAFGGGHRHKRRRHVSSSMGVPGKRGPRTHISDASSAFAPVNSPATNGVDIGTINAVGAWSDDLSFPPMMYYNNSDLELDQ</sequence>
<evidence type="ECO:0000313" key="3">
    <source>
        <dbReference type="Proteomes" id="UP001174694"/>
    </source>
</evidence>
<evidence type="ECO:0000256" key="1">
    <source>
        <dbReference type="SAM" id="MobiDB-lite"/>
    </source>
</evidence>
<gene>
    <name evidence="2" type="ORF">NKR23_g592</name>
</gene>
<proteinExistence type="predicted"/>
<keyword evidence="3" id="KW-1185">Reference proteome</keyword>
<dbReference type="AlphaFoldDB" id="A0AA38RSQ4"/>
<feature type="compositionally biased region" description="Polar residues" evidence="1">
    <location>
        <begin position="36"/>
        <end position="52"/>
    </location>
</feature>
<accession>A0AA38RSQ4</accession>
<organism evidence="2 3">
    <name type="scientific">Pleurostoma richardsiae</name>
    <dbReference type="NCBI Taxonomy" id="41990"/>
    <lineage>
        <taxon>Eukaryota</taxon>
        <taxon>Fungi</taxon>
        <taxon>Dikarya</taxon>
        <taxon>Ascomycota</taxon>
        <taxon>Pezizomycotina</taxon>
        <taxon>Sordariomycetes</taxon>
        <taxon>Sordariomycetidae</taxon>
        <taxon>Calosphaeriales</taxon>
        <taxon>Pleurostomataceae</taxon>
        <taxon>Pleurostoma</taxon>
    </lineage>
</organism>
<dbReference type="EMBL" id="JANBVO010000001">
    <property type="protein sequence ID" value="KAJ9157428.1"/>
    <property type="molecule type" value="Genomic_DNA"/>
</dbReference>
<name>A0AA38RSQ4_9PEZI</name>
<feature type="region of interest" description="Disordered" evidence="1">
    <location>
        <begin position="162"/>
        <end position="185"/>
    </location>
</feature>
<comment type="caution">
    <text evidence="2">The sequence shown here is derived from an EMBL/GenBank/DDBJ whole genome shotgun (WGS) entry which is preliminary data.</text>
</comment>